<dbReference type="Pfam" id="PF03190">
    <property type="entry name" value="Thioredox_DsbH"/>
    <property type="match status" value="1"/>
</dbReference>
<dbReference type="InterPro" id="IPR004879">
    <property type="entry name" value="Ssp411-like_TRX"/>
</dbReference>
<dbReference type="PANTHER" id="PTHR42899">
    <property type="entry name" value="SPERMATOGENESIS-ASSOCIATED PROTEIN 20"/>
    <property type="match status" value="1"/>
</dbReference>
<reference evidence="3" key="1">
    <citation type="submission" date="2015-01" db="EMBL/GenBank/DDBJ databases">
        <authorList>
            <person name="Aksoy S."/>
            <person name="Warren W."/>
            <person name="Wilson R.K."/>
        </authorList>
    </citation>
    <scope>NUCLEOTIDE SEQUENCE [LARGE SCALE GENOMIC DNA]</scope>
    <source>
        <strain evidence="3">IAEA</strain>
    </source>
</reference>
<protein>
    <recommendedName>
        <fullName evidence="1">Spermatogenesis-associated protein 20-like TRX domain-containing protein</fullName>
    </recommendedName>
</protein>
<evidence type="ECO:0000259" key="1">
    <source>
        <dbReference type="Pfam" id="PF03190"/>
    </source>
</evidence>
<proteinExistence type="predicted"/>
<dbReference type="Gene3D" id="3.40.30.10">
    <property type="entry name" value="Glutaredoxin"/>
    <property type="match status" value="1"/>
</dbReference>
<dbReference type="Proteomes" id="UP000092460">
    <property type="component" value="Unassembled WGS sequence"/>
</dbReference>
<reference evidence="2" key="2">
    <citation type="submission" date="2020-05" db="UniProtKB">
        <authorList>
            <consortium name="EnsemblMetazoa"/>
        </authorList>
    </citation>
    <scope>IDENTIFICATION</scope>
    <source>
        <strain evidence="2">IAEA</strain>
    </source>
</reference>
<feature type="domain" description="Spermatogenesis-associated protein 20-like TRX" evidence="1">
    <location>
        <begin position="91"/>
        <end position="265"/>
    </location>
</feature>
<dbReference type="SUPFAM" id="SSF48208">
    <property type="entry name" value="Six-hairpin glycosidases"/>
    <property type="match status" value="1"/>
</dbReference>
<dbReference type="EMBL" id="JXJN01000497">
    <property type="status" value="NOT_ANNOTATED_CDS"/>
    <property type="molecule type" value="Genomic_DNA"/>
</dbReference>
<dbReference type="CDD" id="cd02955">
    <property type="entry name" value="SSP411"/>
    <property type="match status" value="1"/>
</dbReference>
<evidence type="ECO:0000313" key="3">
    <source>
        <dbReference type="Proteomes" id="UP000092460"/>
    </source>
</evidence>
<evidence type="ECO:0000313" key="2">
    <source>
        <dbReference type="EnsemblMetazoa" id="GPPI001942-PA"/>
    </source>
</evidence>
<organism evidence="2 3">
    <name type="scientific">Glossina palpalis gambiensis</name>
    <dbReference type="NCBI Taxonomy" id="67801"/>
    <lineage>
        <taxon>Eukaryota</taxon>
        <taxon>Metazoa</taxon>
        <taxon>Ecdysozoa</taxon>
        <taxon>Arthropoda</taxon>
        <taxon>Hexapoda</taxon>
        <taxon>Insecta</taxon>
        <taxon>Pterygota</taxon>
        <taxon>Neoptera</taxon>
        <taxon>Endopterygota</taxon>
        <taxon>Diptera</taxon>
        <taxon>Brachycera</taxon>
        <taxon>Muscomorpha</taxon>
        <taxon>Hippoboscoidea</taxon>
        <taxon>Glossinidae</taxon>
        <taxon>Glossina</taxon>
    </lineage>
</organism>
<name>A0A1B0AML5_9MUSC</name>
<keyword evidence="3" id="KW-1185">Reference proteome</keyword>
<dbReference type="STRING" id="67801.A0A1B0AML5"/>
<dbReference type="InterPro" id="IPR024705">
    <property type="entry name" value="Ssp411"/>
</dbReference>
<dbReference type="InterPro" id="IPR012341">
    <property type="entry name" value="6hp_glycosidase-like_sf"/>
</dbReference>
<accession>A0A1B0AML5</accession>
<dbReference type="GO" id="GO:0005975">
    <property type="term" value="P:carbohydrate metabolic process"/>
    <property type="evidence" value="ECO:0007669"/>
    <property type="project" value="InterPro"/>
</dbReference>
<dbReference type="VEuPathDB" id="VectorBase:GPPI001942"/>
<dbReference type="PANTHER" id="PTHR42899:SF1">
    <property type="entry name" value="SPERMATOGENESIS-ASSOCIATED PROTEIN 20"/>
    <property type="match status" value="1"/>
</dbReference>
<dbReference type="InterPro" id="IPR036249">
    <property type="entry name" value="Thioredoxin-like_sf"/>
</dbReference>
<sequence>MFKNICRSHTNNLIRTRIFGNVQHLIRSTSSLCISTSTPLIHHHSYSSPIQLNLTHLWSKNDRIRSMSSDDTKTGELPSTSAFEVKRHIFTNRLAQEKSPYLLQHAHNPVDWYPWGDEAIEKAKRENKLIFLSVGYSTCHWCHVMEHESFENEAVADIMNKNFVNIKVDREERPDIDRIYMQFVLMMNGSGGWPMSVWLTPDLAPITAGTYFPPNDRSNSNVIKSRLLSSWGMPSFTNVLTTIADKWNKNQAELIATGLEVIEVLQRTLSEKTSEATFEEGSSQAKVAETLRIFELRFDEEYGGFGSHPKFPKVPRLNFLFHAYIVSKQKIALDMALQTLRCLGKGGIHDHIFGGFARYSVDRKWHVPHFEKMIYDQGQLMAVYADAYKLTRENSFLDYADGIYNYTNADLRHPLGGFYAGEDADSLPSANATKKIEGAFYAWSFDEIKQCINDNKDLLVDCEKGDVEKIFNIYAHHYDLRENGNVEPTSDPHGHLTGKNILFVGGSIEKTCEKFALEKDNLKRLLTLVNKMLLEKRKQRPRPHLDTKIICSWNGLVLTGLSKLADCDSGRRKEYLSTAARLKEFLYTHLYDKETKTLQRSCYGLGTNDESILQHVDLPTHLCSSRKERIEGFLDDYAFLIRGLLDFYKTSLDGTALKWAKELQETQDSLFWDNDNGAYFYSQANSPNVVVRLKDDHDGAEPSGNSMAAYNLLLLAQYYNDENYSKRVVRMFEFFADQKPFGYVLPEMLSSMMLQDNGLDLVAVGPKMELTQKFAEISRKYYIPGMVLAEIDPQEPEMQVYNQCILDKYKMIDAHPTAYLCHGGVCRMPITDPVKLEDELSQIFLRIPNNQSL</sequence>
<dbReference type="InterPro" id="IPR008928">
    <property type="entry name" value="6-hairpin_glycosidase_sf"/>
</dbReference>
<dbReference type="SUPFAM" id="SSF52833">
    <property type="entry name" value="Thioredoxin-like"/>
    <property type="match status" value="1"/>
</dbReference>
<dbReference type="AlphaFoldDB" id="A0A1B0AML5"/>
<dbReference type="Gene3D" id="1.50.10.10">
    <property type="match status" value="1"/>
</dbReference>
<dbReference type="EnsemblMetazoa" id="GPPI001942-RA">
    <property type="protein sequence ID" value="GPPI001942-PA"/>
    <property type="gene ID" value="GPPI001942"/>
</dbReference>